<keyword evidence="8" id="KW-0503">Monooxygenase</keyword>
<keyword evidence="6" id="KW-0560">Oxidoreductase</keyword>
<evidence type="ECO:0000256" key="6">
    <source>
        <dbReference type="ARBA" id="ARBA00023002"/>
    </source>
</evidence>
<comment type="pathway">
    <text evidence="2">Secondary metabolite biosynthesis.</text>
</comment>
<dbReference type="Proteomes" id="UP001610444">
    <property type="component" value="Unassembled WGS sequence"/>
</dbReference>
<comment type="similarity">
    <text evidence="3">Belongs to the cytochrome P450 family.</text>
</comment>
<dbReference type="GeneID" id="98157055"/>
<evidence type="ECO:0000256" key="8">
    <source>
        <dbReference type="ARBA" id="ARBA00023033"/>
    </source>
</evidence>
<name>A0ABR4JG48_9EURO</name>
<sequence length="150" mass="17268">MYSHYQLLKHPDILANVREEHDEILGTDLTKTATRVRQRPELLTQLPYRLAVIKEALRLFHPADGIRDGDPDVSLCDPDTGIVYPTNGCAIWILHHAVHRNVNYWPYPDSFIPDRWVSSLDTRCIRQPEDGDRSSMDREAALDKTLPSRP</sequence>
<evidence type="ECO:0000256" key="3">
    <source>
        <dbReference type="ARBA" id="ARBA00010617"/>
    </source>
</evidence>
<dbReference type="EMBL" id="JBFXLR010000078">
    <property type="protein sequence ID" value="KAL2839010.1"/>
    <property type="molecule type" value="Genomic_DNA"/>
</dbReference>
<evidence type="ECO:0000313" key="11">
    <source>
        <dbReference type="Proteomes" id="UP001610444"/>
    </source>
</evidence>
<proteinExistence type="inferred from homology"/>
<evidence type="ECO:0000256" key="4">
    <source>
        <dbReference type="ARBA" id="ARBA00022617"/>
    </source>
</evidence>
<dbReference type="InterPro" id="IPR036396">
    <property type="entry name" value="Cyt_P450_sf"/>
</dbReference>
<dbReference type="RefSeq" id="XP_070893322.1">
    <property type="nucleotide sequence ID" value="XM_071041891.1"/>
</dbReference>
<keyword evidence="5" id="KW-0479">Metal-binding</keyword>
<dbReference type="PANTHER" id="PTHR24305:SF107">
    <property type="entry name" value="P450, PUTATIVE (EUROFUNG)-RELATED"/>
    <property type="match status" value="1"/>
</dbReference>
<comment type="caution">
    <text evidence="10">The sequence shown here is derived from an EMBL/GenBank/DDBJ whole genome shotgun (WGS) entry which is preliminary data.</text>
</comment>
<evidence type="ECO:0000256" key="9">
    <source>
        <dbReference type="SAM" id="MobiDB-lite"/>
    </source>
</evidence>
<dbReference type="SUPFAM" id="SSF48264">
    <property type="entry name" value="Cytochrome P450"/>
    <property type="match status" value="1"/>
</dbReference>
<evidence type="ECO:0000256" key="5">
    <source>
        <dbReference type="ARBA" id="ARBA00022723"/>
    </source>
</evidence>
<keyword evidence="7" id="KW-0408">Iron</keyword>
<dbReference type="Gene3D" id="1.10.630.10">
    <property type="entry name" value="Cytochrome P450"/>
    <property type="match status" value="1"/>
</dbReference>
<evidence type="ECO:0000313" key="10">
    <source>
        <dbReference type="EMBL" id="KAL2839010.1"/>
    </source>
</evidence>
<feature type="compositionally biased region" description="Basic and acidic residues" evidence="9">
    <location>
        <begin position="127"/>
        <end position="142"/>
    </location>
</feature>
<organism evidence="10 11">
    <name type="scientific">Aspergillus pseudodeflectus</name>
    <dbReference type="NCBI Taxonomy" id="176178"/>
    <lineage>
        <taxon>Eukaryota</taxon>
        <taxon>Fungi</taxon>
        <taxon>Dikarya</taxon>
        <taxon>Ascomycota</taxon>
        <taxon>Pezizomycotina</taxon>
        <taxon>Eurotiomycetes</taxon>
        <taxon>Eurotiomycetidae</taxon>
        <taxon>Eurotiales</taxon>
        <taxon>Aspergillaceae</taxon>
        <taxon>Aspergillus</taxon>
        <taxon>Aspergillus subgen. Nidulantes</taxon>
    </lineage>
</organism>
<protein>
    <submittedName>
        <fullName evidence="10">Cytochrome P450</fullName>
    </submittedName>
</protein>
<keyword evidence="11" id="KW-1185">Reference proteome</keyword>
<dbReference type="Pfam" id="PF00067">
    <property type="entry name" value="p450"/>
    <property type="match status" value="1"/>
</dbReference>
<accession>A0ABR4JG48</accession>
<gene>
    <name evidence="10" type="ORF">BJX68DRAFT_248268</name>
</gene>
<dbReference type="InterPro" id="IPR050121">
    <property type="entry name" value="Cytochrome_P450_monoxygenase"/>
</dbReference>
<evidence type="ECO:0000256" key="2">
    <source>
        <dbReference type="ARBA" id="ARBA00005179"/>
    </source>
</evidence>
<comment type="cofactor">
    <cofactor evidence="1">
        <name>heme</name>
        <dbReference type="ChEBI" id="CHEBI:30413"/>
    </cofactor>
</comment>
<feature type="region of interest" description="Disordered" evidence="9">
    <location>
        <begin position="127"/>
        <end position="150"/>
    </location>
</feature>
<evidence type="ECO:0000256" key="1">
    <source>
        <dbReference type="ARBA" id="ARBA00001971"/>
    </source>
</evidence>
<reference evidence="10 11" key="1">
    <citation type="submission" date="2024-07" db="EMBL/GenBank/DDBJ databases">
        <title>Section-level genome sequencing and comparative genomics of Aspergillus sections Usti and Cavernicolus.</title>
        <authorList>
            <consortium name="Lawrence Berkeley National Laboratory"/>
            <person name="Nybo J.L."/>
            <person name="Vesth T.C."/>
            <person name="Theobald S."/>
            <person name="Frisvad J.C."/>
            <person name="Larsen T.O."/>
            <person name="Kjaerboelling I."/>
            <person name="Rothschild-Mancinelli K."/>
            <person name="Lyhne E.K."/>
            <person name="Kogle M.E."/>
            <person name="Barry K."/>
            <person name="Clum A."/>
            <person name="Na H."/>
            <person name="Ledsgaard L."/>
            <person name="Lin J."/>
            <person name="Lipzen A."/>
            <person name="Kuo A."/>
            <person name="Riley R."/>
            <person name="Mondo S."/>
            <person name="LaButti K."/>
            <person name="Haridas S."/>
            <person name="Pangalinan J."/>
            <person name="Salamov A.A."/>
            <person name="Simmons B.A."/>
            <person name="Magnuson J.K."/>
            <person name="Chen J."/>
            <person name="Drula E."/>
            <person name="Henrissat B."/>
            <person name="Wiebenga A."/>
            <person name="Lubbers R.J."/>
            <person name="Gomes A.C."/>
            <person name="Macurrencykelacurrency M.R."/>
            <person name="Stajich J."/>
            <person name="Grigoriev I.V."/>
            <person name="Mortensen U.H."/>
            <person name="De vries R.P."/>
            <person name="Baker S.E."/>
            <person name="Andersen M.R."/>
        </authorList>
    </citation>
    <scope>NUCLEOTIDE SEQUENCE [LARGE SCALE GENOMIC DNA]</scope>
    <source>
        <strain evidence="10 11">CBS 756.74</strain>
    </source>
</reference>
<dbReference type="InterPro" id="IPR001128">
    <property type="entry name" value="Cyt_P450"/>
</dbReference>
<dbReference type="PANTHER" id="PTHR24305">
    <property type="entry name" value="CYTOCHROME P450"/>
    <property type="match status" value="1"/>
</dbReference>
<keyword evidence="4" id="KW-0349">Heme</keyword>
<evidence type="ECO:0000256" key="7">
    <source>
        <dbReference type="ARBA" id="ARBA00023004"/>
    </source>
</evidence>